<name>A0A1C0Y5M6_9BACL</name>
<dbReference type="PANTHER" id="PTHR34351:SF2">
    <property type="entry name" value="DUF58 DOMAIN-CONTAINING PROTEIN"/>
    <property type="match status" value="1"/>
</dbReference>
<dbReference type="Proteomes" id="UP000093199">
    <property type="component" value="Unassembled WGS sequence"/>
</dbReference>
<proteinExistence type="predicted"/>
<organism evidence="3 4">
    <name type="scientific">Caryophanon tenue</name>
    <dbReference type="NCBI Taxonomy" id="33978"/>
    <lineage>
        <taxon>Bacteria</taxon>
        <taxon>Bacillati</taxon>
        <taxon>Bacillota</taxon>
        <taxon>Bacilli</taxon>
        <taxon>Bacillales</taxon>
        <taxon>Caryophanaceae</taxon>
        <taxon>Caryophanon</taxon>
    </lineage>
</organism>
<reference evidence="3 4" key="1">
    <citation type="submission" date="2016-07" db="EMBL/GenBank/DDBJ databases">
        <title>Caryophanon tenue genome sequencing.</title>
        <authorList>
            <person name="Verma A."/>
            <person name="Pal Y."/>
            <person name="Krishnamurthi S."/>
        </authorList>
    </citation>
    <scope>NUCLEOTIDE SEQUENCE [LARGE SCALE GENOMIC DNA]</scope>
    <source>
        <strain evidence="3 4">DSM 14152</strain>
    </source>
</reference>
<keyword evidence="1" id="KW-1133">Transmembrane helix</keyword>
<sequence>MSSVSNASRKKYLLAVLLFYVVSFCFAMFQGGFVSWFIFFVMTPFVLYAYLLAVVPLTFQQVTRTWSPSKIEAGDDMTITVTFERKNRFPLLFMLVEDDIVHAKNALPRRTLFVGGFKKYFTWEMPVKELARGEYPFQTFTVTCYDFFGWIARTVTVQVPQQCLVYPKVEQIRHATLQAQFERGTKASPYALVKDTSMVTSVRNYQPGDRMSWIHWKSFAKTEQLRTKSFEDSQSQDLFITMDLQAGEYFEQSVSLTASLLQTFVKHQSDVMFMTIGAQRRLFPLLQSSTQVEDVMRYLAIVQPETMSSAYRQLSHESVVQQVHALVYITTVFDEQMLQFFKLLNKQVTCVVIQREPQQTKVLQQIRVVYVQPTNFERVLMEVAKR</sequence>
<keyword evidence="1" id="KW-0812">Transmembrane</keyword>
<feature type="transmembrane region" description="Helical" evidence="1">
    <location>
        <begin position="12"/>
        <end position="30"/>
    </location>
</feature>
<dbReference type="OrthoDB" id="140416at2"/>
<dbReference type="Pfam" id="PF01882">
    <property type="entry name" value="DUF58"/>
    <property type="match status" value="1"/>
</dbReference>
<dbReference type="EMBL" id="MASJ01000041">
    <property type="protein sequence ID" value="OCS82489.1"/>
    <property type="molecule type" value="Genomic_DNA"/>
</dbReference>
<gene>
    <name evidence="3" type="ORF">A6M13_07315</name>
</gene>
<keyword evidence="1" id="KW-0472">Membrane</keyword>
<protein>
    <recommendedName>
        <fullName evidence="2">DUF58 domain-containing protein</fullName>
    </recommendedName>
</protein>
<evidence type="ECO:0000313" key="4">
    <source>
        <dbReference type="Proteomes" id="UP000093199"/>
    </source>
</evidence>
<keyword evidence="4" id="KW-1185">Reference proteome</keyword>
<dbReference type="STRING" id="33978.A6M13_07315"/>
<feature type="transmembrane region" description="Helical" evidence="1">
    <location>
        <begin position="36"/>
        <end position="59"/>
    </location>
</feature>
<evidence type="ECO:0000313" key="3">
    <source>
        <dbReference type="EMBL" id="OCS82489.1"/>
    </source>
</evidence>
<dbReference type="RefSeq" id="WP_066548499.1">
    <property type="nucleotide sequence ID" value="NZ_MASJ01000041.1"/>
</dbReference>
<accession>A0A1C0Y5M6</accession>
<dbReference type="InterPro" id="IPR002881">
    <property type="entry name" value="DUF58"/>
</dbReference>
<evidence type="ECO:0000256" key="1">
    <source>
        <dbReference type="SAM" id="Phobius"/>
    </source>
</evidence>
<comment type="caution">
    <text evidence="3">The sequence shown here is derived from an EMBL/GenBank/DDBJ whole genome shotgun (WGS) entry which is preliminary data.</text>
</comment>
<dbReference type="AlphaFoldDB" id="A0A1C0Y5M6"/>
<feature type="domain" description="DUF58" evidence="2">
    <location>
        <begin position="201"/>
        <end position="359"/>
    </location>
</feature>
<evidence type="ECO:0000259" key="2">
    <source>
        <dbReference type="Pfam" id="PF01882"/>
    </source>
</evidence>
<dbReference type="PANTHER" id="PTHR34351">
    <property type="entry name" value="SLR1927 PROTEIN-RELATED"/>
    <property type="match status" value="1"/>
</dbReference>